<evidence type="ECO:0000256" key="1">
    <source>
        <dbReference type="ARBA" id="ARBA00004123"/>
    </source>
</evidence>
<dbReference type="Pfam" id="PF12874">
    <property type="entry name" value="zf-met"/>
    <property type="match status" value="2"/>
</dbReference>
<keyword evidence="3" id="KW-0863">Zinc-finger</keyword>
<dbReference type="InterPro" id="IPR006561">
    <property type="entry name" value="DZF_dom"/>
</dbReference>
<reference evidence="10" key="1">
    <citation type="submission" date="2021-02" db="EMBL/GenBank/DDBJ databases">
        <authorList>
            <person name="Nowell W R."/>
        </authorList>
    </citation>
    <scope>NUCLEOTIDE SEQUENCE</scope>
</reference>
<dbReference type="OrthoDB" id="8898434at2759"/>
<evidence type="ECO:0000256" key="2">
    <source>
        <dbReference type="ARBA" id="ARBA00022723"/>
    </source>
</evidence>
<dbReference type="SMART" id="SM00355">
    <property type="entry name" value="ZnF_C2H2"/>
    <property type="match status" value="3"/>
</dbReference>
<evidence type="ECO:0000313" key="10">
    <source>
        <dbReference type="EMBL" id="CAF1214271.1"/>
    </source>
</evidence>
<dbReference type="GO" id="GO:0003727">
    <property type="term" value="F:single-stranded RNA binding"/>
    <property type="evidence" value="ECO:0007669"/>
    <property type="project" value="TreeGrafter"/>
</dbReference>
<dbReference type="InterPro" id="IPR013087">
    <property type="entry name" value="Znf_C2H2_type"/>
</dbReference>
<dbReference type="SMART" id="SM00451">
    <property type="entry name" value="ZnF_U1"/>
    <property type="match status" value="3"/>
</dbReference>
<dbReference type="PROSITE" id="PS00018">
    <property type="entry name" value="EF_HAND_1"/>
    <property type="match status" value="2"/>
</dbReference>
<dbReference type="Pfam" id="PF12171">
    <property type="entry name" value="zf-C2H2_jaz"/>
    <property type="match status" value="1"/>
</dbReference>
<dbReference type="SUPFAM" id="SSF47473">
    <property type="entry name" value="EF-hand"/>
    <property type="match status" value="1"/>
</dbReference>
<dbReference type="InterPro" id="IPR011992">
    <property type="entry name" value="EF-hand-dom_pair"/>
</dbReference>
<dbReference type="InterPro" id="IPR043519">
    <property type="entry name" value="NT_sf"/>
</dbReference>
<dbReference type="InterPro" id="IPR002048">
    <property type="entry name" value="EF_hand_dom"/>
</dbReference>
<keyword evidence="4" id="KW-0862">Zinc</keyword>
<dbReference type="InterPro" id="IPR018247">
    <property type="entry name" value="EF_Hand_1_Ca_BS"/>
</dbReference>
<comment type="subcellular location">
    <subcellularLocation>
        <location evidence="1">Nucleus</location>
    </subcellularLocation>
</comment>
<evidence type="ECO:0000256" key="5">
    <source>
        <dbReference type="ARBA" id="ARBA00022837"/>
    </source>
</evidence>
<dbReference type="InterPro" id="IPR049401">
    <property type="entry name" value="DZF_dom_N"/>
</dbReference>
<dbReference type="Gene3D" id="1.10.238.10">
    <property type="entry name" value="EF-hand"/>
    <property type="match status" value="1"/>
</dbReference>
<dbReference type="PROSITE" id="PS50171">
    <property type="entry name" value="ZF_MATRIN"/>
    <property type="match status" value="1"/>
</dbReference>
<dbReference type="PROSITE" id="PS00028">
    <property type="entry name" value="ZINC_FINGER_C2H2_1"/>
    <property type="match status" value="2"/>
</dbReference>
<evidence type="ECO:0000256" key="7">
    <source>
        <dbReference type="SAM" id="MobiDB-lite"/>
    </source>
</evidence>
<keyword evidence="6" id="KW-0539">Nucleus</keyword>
<feature type="region of interest" description="Disordered" evidence="7">
    <location>
        <begin position="280"/>
        <end position="301"/>
    </location>
</feature>
<dbReference type="PROSITE" id="PS51703">
    <property type="entry name" value="DZF"/>
    <property type="match status" value="1"/>
</dbReference>
<evidence type="ECO:0000313" key="11">
    <source>
        <dbReference type="Proteomes" id="UP000663891"/>
    </source>
</evidence>
<comment type="caution">
    <text evidence="10">The sequence shown here is derived from an EMBL/GenBank/DDBJ whole genome shotgun (WGS) entry which is preliminary data.</text>
</comment>
<feature type="domain" description="Matrin-type" evidence="8">
    <location>
        <begin position="245"/>
        <end position="275"/>
    </location>
</feature>
<organism evidence="10 11">
    <name type="scientific">Adineta steineri</name>
    <dbReference type="NCBI Taxonomy" id="433720"/>
    <lineage>
        <taxon>Eukaryota</taxon>
        <taxon>Metazoa</taxon>
        <taxon>Spiralia</taxon>
        <taxon>Gnathifera</taxon>
        <taxon>Rotifera</taxon>
        <taxon>Eurotatoria</taxon>
        <taxon>Bdelloidea</taxon>
        <taxon>Adinetida</taxon>
        <taxon>Adinetidae</taxon>
        <taxon>Adineta</taxon>
    </lineage>
</organism>
<keyword evidence="2" id="KW-0479">Metal-binding</keyword>
<gene>
    <name evidence="10" type="ORF">VCS650_LOCUS26356</name>
</gene>
<dbReference type="GO" id="GO:0005509">
    <property type="term" value="F:calcium ion binding"/>
    <property type="evidence" value="ECO:0007669"/>
    <property type="project" value="InterPro"/>
</dbReference>
<feature type="domain" description="DZF" evidence="9">
    <location>
        <begin position="300"/>
        <end position="648"/>
    </location>
</feature>
<dbReference type="InterPro" id="IPR003604">
    <property type="entry name" value="Matrin/U1-like-C_Znf_C2H2"/>
</dbReference>
<dbReference type="InterPro" id="IPR036236">
    <property type="entry name" value="Znf_C2H2_sf"/>
</dbReference>
<dbReference type="InterPro" id="IPR049402">
    <property type="entry name" value="DZF_dom_C"/>
</dbReference>
<dbReference type="GO" id="GO:0008270">
    <property type="term" value="F:zinc ion binding"/>
    <property type="evidence" value="ECO:0007669"/>
    <property type="project" value="UniProtKB-KW"/>
</dbReference>
<dbReference type="InterPro" id="IPR000690">
    <property type="entry name" value="Matrin/U1-C_Znf_C2H2"/>
</dbReference>
<protein>
    <submittedName>
        <fullName evidence="10">Uncharacterized protein</fullName>
    </submittedName>
</protein>
<dbReference type="GO" id="GO:0071011">
    <property type="term" value="C:precatalytic spliceosome"/>
    <property type="evidence" value="ECO:0007669"/>
    <property type="project" value="TreeGrafter"/>
</dbReference>
<evidence type="ECO:0000256" key="3">
    <source>
        <dbReference type="ARBA" id="ARBA00022771"/>
    </source>
</evidence>
<proteinExistence type="predicted"/>
<dbReference type="SUPFAM" id="SSF57667">
    <property type="entry name" value="beta-beta-alpha zinc fingers"/>
    <property type="match status" value="3"/>
</dbReference>
<evidence type="ECO:0000256" key="6">
    <source>
        <dbReference type="ARBA" id="ARBA00023242"/>
    </source>
</evidence>
<evidence type="ECO:0000259" key="9">
    <source>
        <dbReference type="PROSITE" id="PS51703"/>
    </source>
</evidence>
<keyword evidence="5" id="KW-0106">Calcium</keyword>
<dbReference type="Proteomes" id="UP000663891">
    <property type="component" value="Unassembled WGS sequence"/>
</dbReference>
<evidence type="ECO:0000256" key="4">
    <source>
        <dbReference type="ARBA" id="ARBA00022833"/>
    </source>
</evidence>
<dbReference type="EMBL" id="CAJNON010000352">
    <property type="protein sequence ID" value="CAF1214271.1"/>
    <property type="molecule type" value="Genomic_DNA"/>
</dbReference>
<name>A0A814XDG3_9BILA</name>
<dbReference type="Pfam" id="PF13202">
    <property type="entry name" value="EF-hand_5"/>
    <property type="match status" value="1"/>
</dbReference>
<dbReference type="Pfam" id="PF20965">
    <property type="entry name" value="DZF_C"/>
    <property type="match status" value="1"/>
</dbReference>
<dbReference type="Gene3D" id="1.10.1410.40">
    <property type="match status" value="1"/>
</dbReference>
<dbReference type="Pfam" id="PF07528">
    <property type="entry name" value="DZF_N"/>
    <property type="match status" value="1"/>
</dbReference>
<dbReference type="AlphaFoldDB" id="A0A814XDG3"/>
<dbReference type="InterPro" id="IPR022755">
    <property type="entry name" value="Znf_C2H2_jaz"/>
</dbReference>
<sequence length="738" mass="84611">MSNNGINYSMYNTYPYTQIVQQQPLYGQRFSNRHLQPPISYNAGYQMYPSMQNQPQYNNSYDHLIQSAAETLAAFTSPSEQTILNKHQAHIPQKNFHRRSVNNSSSDAKNSTRIYYCETCRIACGGLSSYQAHIKGSKHLKKETNSQNQPTNSNTFRCELCDIICTSSDAYKSHLDGSKHDKTVKLHQKLGKKIPESIQQPSLPINESQTVETKEEKHTLDNNIKSIGVEYIETLYDNTNTIKSYYCKLCDCKFNDANAKDTHLKGKRHQLSYKKKVNPNFEVNTSNNNNSNKNKASSSNETVKHVYDQQINPNYNQTETNEDTKYLMMLHEQIIPTQNLLNAIEQFVKTVESALKSCSEQLCSSTTAENTELDTNKTSLMGISRIGLLVKNLLIKSDRLFHLVVICKEWPTKNLFQNLFSLLCDIWKNQTNIQCYKHEDNIQVYTNINEDQMCISISFTSLSIQSNNDVNIEQYLSKTYCLNALNAMHSVRWFQQHVTTRQHASALIRCLRYKTKIARNWQSLSSEAIEILIEHTLTKSISPVIAFRHVLEYLAGGLILPDNPSLRIPWQTDSIKDAFDNLNNQQRNDITHEAQIGLRFMAFGQLNKWFEQCDIPQMMLSFQKRSYSDDDNERSSCTRAKRSLSDDAGVSGTLATIDYFRTWDKNQNGLIEQNEMKSGISMEQFNKADLNQDGIIQPSEFSRELINITNITIDYVLVNDFLNVIEDEADGVEHGAEI</sequence>
<dbReference type="PANTHER" id="PTHR45762:SF3">
    <property type="entry name" value="ZINC-FINGER PROTEIN AT 72D, ISOFORM B"/>
    <property type="match status" value="1"/>
</dbReference>
<dbReference type="Gene3D" id="3.30.160.60">
    <property type="entry name" value="Classic Zinc Finger"/>
    <property type="match status" value="3"/>
</dbReference>
<accession>A0A814XDG3</accession>
<dbReference type="PANTHER" id="PTHR45762">
    <property type="entry name" value="ZINC FINGER RNA-BINDING PROTEIN"/>
    <property type="match status" value="1"/>
</dbReference>
<evidence type="ECO:0000259" key="8">
    <source>
        <dbReference type="PROSITE" id="PS50171"/>
    </source>
</evidence>
<dbReference type="SMART" id="SM00572">
    <property type="entry name" value="DZF"/>
    <property type="match status" value="1"/>
</dbReference>
<dbReference type="CDD" id="cd00051">
    <property type="entry name" value="EFh"/>
    <property type="match status" value="1"/>
</dbReference>
<feature type="compositionally biased region" description="Low complexity" evidence="7">
    <location>
        <begin position="284"/>
        <end position="300"/>
    </location>
</feature>
<dbReference type="Gene3D" id="3.30.460.10">
    <property type="entry name" value="Beta Polymerase, domain 2"/>
    <property type="match status" value="1"/>
</dbReference>
<dbReference type="GO" id="GO:0003725">
    <property type="term" value="F:double-stranded RNA binding"/>
    <property type="evidence" value="ECO:0007669"/>
    <property type="project" value="TreeGrafter"/>
</dbReference>